<feature type="domain" description="DUF2341" evidence="1">
    <location>
        <begin position="153"/>
        <end position="232"/>
    </location>
</feature>
<accession>X0XGJ5</accession>
<evidence type="ECO:0000313" key="2">
    <source>
        <dbReference type="EMBL" id="GAG24051.1"/>
    </source>
</evidence>
<reference evidence="2" key="1">
    <citation type="journal article" date="2014" name="Front. Microbiol.">
        <title>High frequency of phylogenetically diverse reductive dehalogenase-homologous genes in deep subseafloor sedimentary metagenomes.</title>
        <authorList>
            <person name="Kawai M."/>
            <person name="Futagami T."/>
            <person name="Toyoda A."/>
            <person name="Takaki Y."/>
            <person name="Nishi S."/>
            <person name="Hori S."/>
            <person name="Arai W."/>
            <person name="Tsubouchi T."/>
            <person name="Morono Y."/>
            <person name="Uchiyama I."/>
            <person name="Ito T."/>
            <person name="Fujiyama A."/>
            <person name="Inagaki F."/>
            <person name="Takami H."/>
        </authorList>
    </citation>
    <scope>NUCLEOTIDE SEQUENCE</scope>
    <source>
        <strain evidence="2">Expedition CK06-06</strain>
    </source>
</reference>
<dbReference type="AlphaFoldDB" id="X0XGJ5"/>
<sequence length="260" mass="29415">DGKLFSDLKFKDRKGVLTNLKESKILILITEEYEIEVNDYKEVCEDVISVNGTYKNCSNIISGTHKEIRTKEFWEEYNFEDLKAGEYKWRIEGKKNAHEKIDWIGSSFGKELTEWAWWDTDWTRKTLITITGNNGEIIFMNLSSSNLSSAQVDFDDIRFINSEEDTEFGYYLQNYTGSNSARFRVNTSGDTSFYIYSGNVEASSNSDIEDIYGTNLISFYSLDGISGSVLDELSEHNGTNSGATRGVTGKIGSAFDFDGG</sequence>
<comment type="caution">
    <text evidence="2">The sequence shown here is derived from an EMBL/GenBank/DDBJ whole genome shotgun (WGS) entry which is preliminary data.</text>
</comment>
<feature type="non-terminal residue" evidence="2">
    <location>
        <position position="1"/>
    </location>
</feature>
<proteinExistence type="predicted"/>
<dbReference type="EMBL" id="BARS01033270">
    <property type="protein sequence ID" value="GAG24051.1"/>
    <property type="molecule type" value="Genomic_DNA"/>
</dbReference>
<feature type="non-terminal residue" evidence="2">
    <location>
        <position position="260"/>
    </location>
</feature>
<name>X0XGJ5_9ZZZZ</name>
<evidence type="ECO:0000259" key="1">
    <source>
        <dbReference type="Pfam" id="PF10102"/>
    </source>
</evidence>
<dbReference type="Pfam" id="PF10102">
    <property type="entry name" value="DUF2341"/>
    <property type="match status" value="1"/>
</dbReference>
<gene>
    <name evidence="2" type="ORF">S01H1_51553</name>
</gene>
<dbReference type="InterPro" id="IPR018765">
    <property type="entry name" value="DUF2341"/>
</dbReference>
<organism evidence="2">
    <name type="scientific">marine sediment metagenome</name>
    <dbReference type="NCBI Taxonomy" id="412755"/>
    <lineage>
        <taxon>unclassified sequences</taxon>
        <taxon>metagenomes</taxon>
        <taxon>ecological metagenomes</taxon>
    </lineage>
</organism>
<protein>
    <recommendedName>
        <fullName evidence="1">DUF2341 domain-containing protein</fullName>
    </recommendedName>
</protein>